<dbReference type="GO" id="GO:0005524">
    <property type="term" value="F:ATP binding"/>
    <property type="evidence" value="ECO:0007669"/>
    <property type="project" value="UniProtKB-KW"/>
</dbReference>
<dbReference type="Gene3D" id="1.20.1270.280">
    <property type="match status" value="1"/>
</dbReference>
<evidence type="ECO:0000259" key="20">
    <source>
        <dbReference type="Pfam" id="PF12780"/>
    </source>
</evidence>
<feature type="domain" description="Dynein heavy chain C-terminal" evidence="24">
    <location>
        <begin position="4378"/>
        <end position="4659"/>
    </location>
</feature>
<evidence type="ECO:0000256" key="7">
    <source>
        <dbReference type="ARBA" id="ARBA00022846"/>
    </source>
</evidence>
<dbReference type="InterPro" id="IPR042222">
    <property type="entry name" value="Dynein_2_N"/>
</dbReference>
<evidence type="ECO:0000259" key="23">
    <source>
        <dbReference type="Pfam" id="PF18198"/>
    </source>
</evidence>
<evidence type="ECO:0000256" key="12">
    <source>
        <dbReference type="ARBA" id="ARBA00023212"/>
    </source>
</evidence>
<dbReference type="InterPro" id="IPR027417">
    <property type="entry name" value="P-loop_NTPase"/>
</dbReference>
<evidence type="ECO:0000259" key="19">
    <source>
        <dbReference type="Pfam" id="PF12777"/>
    </source>
</evidence>
<dbReference type="SUPFAM" id="SSF52540">
    <property type="entry name" value="P-loop containing nucleoside triphosphate hydrolases"/>
    <property type="match status" value="4"/>
</dbReference>
<dbReference type="EMBL" id="KZ772742">
    <property type="protein sequence ID" value="PTQ35542.1"/>
    <property type="molecule type" value="Genomic_DNA"/>
</dbReference>
<feature type="domain" description="Dynein heavy chain AAA 5 extension" evidence="22">
    <location>
        <begin position="2426"/>
        <end position="2494"/>
    </location>
</feature>
<keyword evidence="13" id="KW-0966">Cell projection</keyword>
<dbReference type="GO" id="GO:0005874">
    <property type="term" value="C:microtubule"/>
    <property type="evidence" value="ECO:0007669"/>
    <property type="project" value="UniProtKB-KW"/>
</dbReference>
<accession>A0A2R6WNX4</accession>
<evidence type="ECO:0000256" key="6">
    <source>
        <dbReference type="ARBA" id="ARBA00022840"/>
    </source>
</evidence>
<evidence type="ECO:0000259" key="18">
    <source>
        <dbReference type="Pfam" id="PF12774"/>
    </source>
</evidence>
<keyword evidence="11" id="KW-0505">Motor protein</keyword>
<evidence type="ECO:0000256" key="9">
    <source>
        <dbReference type="ARBA" id="ARBA00023054"/>
    </source>
</evidence>
<dbReference type="Pfam" id="PF03028">
    <property type="entry name" value="Dynein_heavy"/>
    <property type="match status" value="1"/>
</dbReference>
<evidence type="ECO:0000256" key="2">
    <source>
        <dbReference type="ARBA" id="ARBA00022490"/>
    </source>
</evidence>
<dbReference type="Gene3D" id="1.10.8.710">
    <property type="match status" value="1"/>
</dbReference>
<evidence type="ECO:0000259" key="24">
    <source>
        <dbReference type="Pfam" id="PF18199"/>
    </source>
</evidence>
<feature type="domain" description="Dynein heavy chain AAA module D4" evidence="20">
    <location>
        <begin position="2897"/>
        <end position="3165"/>
    </location>
</feature>
<keyword evidence="7" id="KW-0282">Flagellum</keyword>
<dbReference type="InterPro" id="IPR026983">
    <property type="entry name" value="DHC"/>
</dbReference>
<keyword evidence="6" id="KW-0067">ATP-binding</keyword>
<feature type="region of interest" description="Disordered" evidence="15">
    <location>
        <begin position="206"/>
        <end position="247"/>
    </location>
</feature>
<dbReference type="Proteomes" id="UP000244005">
    <property type="component" value="Unassembled WGS sequence"/>
</dbReference>
<dbReference type="InterPro" id="IPR035699">
    <property type="entry name" value="AAA_6"/>
</dbReference>
<evidence type="ECO:0000256" key="10">
    <source>
        <dbReference type="ARBA" id="ARBA00023069"/>
    </source>
</evidence>
<reference evidence="26" key="1">
    <citation type="journal article" date="2017" name="Cell">
        <title>Insights into land plant evolution garnered from the Marchantia polymorpha genome.</title>
        <authorList>
            <person name="Bowman J.L."/>
            <person name="Kohchi T."/>
            <person name="Yamato K.T."/>
            <person name="Jenkins J."/>
            <person name="Shu S."/>
            <person name="Ishizaki K."/>
            <person name="Yamaoka S."/>
            <person name="Nishihama R."/>
            <person name="Nakamura Y."/>
            <person name="Berger F."/>
            <person name="Adam C."/>
            <person name="Aki S.S."/>
            <person name="Althoff F."/>
            <person name="Araki T."/>
            <person name="Arteaga-Vazquez M.A."/>
            <person name="Balasubrmanian S."/>
            <person name="Barry K."/>
            <person name="Bauer D."/>
            <person name="Boehm C.R."/>
            <person name="Briginshaw L."/>
            <person name="Caballero-Perez J."/>
            <person name="Catarino B."/>
            <person name="Chen F."/>
            <person name="Chiyoda S."/>
            <person name="Chovatia M."/>
            <person name="Davies K.M."/>
            <person name="Delmans M."/>
            <person name="Demura T."/>
            <person name="Dierschke T."/>
            <person name="Dolan L."/>
            <person name="Dorantes-Acosta A.E."/>
            <person name="Eklund D.M."/>
            <person name="Florent S.N."/>
            <person name="Flores-Sandoval E."/>
            <person name="Fujiyama A."/>
            <person name="Fukuzawa H."/>
            <person name="Galik B."/>
            <person name="Grimanelli D."/>
            <person name="Grimwood J."/>
            <person name="Grossniklaus U."/>
            <person name="Hamada T."/>
            <person name="Haseloff J."/>
            <person name="Hetherington A.J."/>
            <person name="Higo A."/>
            <person name="Hirakawa Y."/>
            <person name="Hundley H.N."/>
            <person name="Ikeda Y."/>
            <person name="Inoue K."/>
            <person name="Inoue S.I."/>
            <person name="Ishida S."/>
            <person name="Jia Q."/>
            <person name="Kakita M."/>
            <person name="Kanazawa T."/>
            <person name="Kawai Y."/>
            <person name="Kawashima T."/>
            <person name="Kennedy M."/>
            <person name="Kinose K."/>
            <person name="Kinoshita T."/>
            <person name="Kohara Y."/>
            <person name="Koide E."/>
            <person name="Komatsu K."/>
            <person name="Kopischke S."/>
            <person name="Kubo M."/>
            <person name="Kyozuka J."/>
            <person name="Lagercrantz U."/>
            <person name="Lin S.S."/>
            <person name="Lindquist E."/>
            <person name="Lipzen A.M."/>
            <person name="Lu C.W."/>
            <person name="De Luna E."/>
            <person name="Martienssen R.A."/>
            <person name="Minamino N."/>
            <person name="Mizutani M."/>
            <person name="Mizutani M."/>
            <person name="Mochizuki N."/>
            <person name="Monte I."/>
            <person name="Mosher R."/>
            <person name="Nagasaki H."/>
            <person name="Nakagami H."/>
            <person name="Naramoto S."/>
            <person name="Nishitani K."/>
            <person name="Ohtani M."/>
            <person name="Okamoto T."/>
            <person name="Okumura M."/>
            <person name="Phillips J."/>
            <person name="Pollak B."/>
            <person name="Reinders A."/>
            <person name="Rovekamp M."/>
            <person name="Sano R."/>
            <person name="Sawa S."/>
            <person name="Schmid M.W."/>
            <person name="Shirakawa M."/>
            <person name="Solano R."/>
            <person name="Spunde A."/>
            <person name="Suetsugu N."/>
            <person name="Sugano S."/>
            <person name="Sugiyama A."/>
            <person name="Sun R."/>
            <person name="Suzuki Y."/>
            <person name="Takenaka M."/>
            <person name="Takezawa D."/>
            <person name="Tomogane H."/>
            <person name="Tsuzuki M."/>
            <person name="Ueda T."/>
            <person name="Umeda M."/>
            <person name="Ward J.M."/>
            <person name="Watanabe Y."/>
            <person name="Yazaki K."/>
            <person name="Yokoyama R."/>
            <person name="Yoshitake Y."/>
            <person name="Yotsui I."/>
            <person name="Zachgo S."/>
            <person name="Schmutz J."/>
        </authorList>
    </citation>
    <scope>NUCLEOTIDE SEQUENCE [LARGE SCALE GENOMIC DNA]</scope>
    <source>
        <strain evidence="26">Tak-1</strain>
    </source>
</reference>
<dbReference type="Pfam" id="PF12775">
    <property type="entry name" value="AAA_7"/>
    <property type="match status" value="1"/>
</dbReference>
<dbReference type="InterPro" id="IPR004273">
    <property type="entry name" value="Dynein_heavy_D6_P-loop"/>
</dbReference>
<keyword evidence="2" id="KW-0963">Cytoplasm</keyword>
<dbReference type="Pfam" id="PF18198">
    <property type="entry name" value="AAA_lid_11"/>
    <property type="match status" value="1"/>
</dbReference>
<keyword evidence="4" id="KW-0547">Nucleotide-binding</keyword>
<evidence type="ECO:0000313" key="26">
    <source>
        <dbReference type="Proteomes" id="UP000244005"/>
    </source>
</evidence>
<evidence type="ECO:0000256" key="13">
    <source>
        <dbReference type="ARBA" id="ARBA00023273"/>
    </source>
</evidence>
<dbReference type="InterPro" id="IPR043160">
    <property type="entry name" value="Dynein_C_barrel"/>
</dbReference>
<keyword evidence="10" id="KW-0969">Cilium</keyword>
<dbReference type="InterPro" id="IPR041228">
    <property type="entry name" value="Dynein_C"/>
</dbReference>
<evidence type="ECO:0000259" key="22">
    <source>
        <dbReference type="Pfam" id="PF17852"/>
    </source>
</evidence>
<feature type="domain" description="Dynein heavy chain linker" evidence="17">
    <location>
        <begin position="1171"/>
        <end position="1568"/>
    </location>
</feature>
<dbReference type="PANTHER" id="PTHR45703:SF8">
    <property type="entry name" value="DYNEINS HEAVY CHAIN"/>
    <property type="match status" value="1"/>
</dbReference>
<feature type="domain" description="Dynein heavy chain region D6 P-loop" evidence="16">
    <location>
        <begin position="4027"/>
        <end position="4141"/>
    </location>
</feature>
<dbReference type="Gene3D" id="1.20.58.1120">
    <property type="match status" value="1"/>
</dbReference>
<dbReference type="InterPro" id="IPR041466">
    <property type="entry name" value="Dynein_AAA5_ext"/>
</dbReference>
<dbReference type="Gene3D" id="1.10.8.1220">
    <property type="match status" value="1"/>
</dbReference>
<evidence type="ECO:0000259" key="17">
    <source>
        <dbReference type="Pfam" id="PF08393"/>
    </source>
</evidence>
<evidence type="ECO:0000256" key="11">
    <source>
        <dbReference type="ARBA" id="ARBA00023175"/>
    </source>
</evidence>
<dbReference type="Pfam" id="PF12780">
    <property type="entry name" value="AAA_8"/>
    <property type="match status" value="1"/>
</dbReference>
<evidence type="ECO:0000256" key="14">
    <source>
        <dbReference type="SAM" id="Coils"/>
    </source>
</evidence>
<proteinExistence type="predicted"/>
<dbReference type="InterPro" id="IPR042228">
    <property type="entry name" value="Dynein_linker_3"/>
</dbReference>
<dbReference type="Gene3D" id="3.20.180.20">
    <property type="entry name" value="Dynein heavy chain, N-terminal domain 2"/>
    <property type="match status" value="1"/>
</dbReference>
<dbReference type="Gene3D" id="6.10.140.1060">
    <property type="match status" value="1"/>
</dbReference>
<dbReference type="Gene3D" id="1.20.920.20">
    <property type="match status" value="1"/>
</dbReference>
<dbReference type="Pfam" id="PF12777">
    <property type="entry name" value="MT"/>
    <property type="match status" value="1"/>
</dbReference>
<evidence type="ECO:0000256" key="4">
    <source>
        <dbReference type="ARBA" id="ARBA00022741"/>
    </source>
</evidence>
<gene>
    <name evidence="25" type="ORF">MARPO_0070s0015</name>
</gene>
<dbReference type="Gene3D" id="3.40.50.300">
    <property type="entry name" value="P-loop containing nucleotide triphosphate hydrolases"/>
    <property type="match status" value="5"/>
</dbReference>
<dbReference type="Pfam" id="PF08393">
    <property type="entry name" value="DHC_N2"/>
    <property type="match status" value="1"/>
</dbReference>
<evidence type="ECO:0008006" key="27">
    <source>
        <dbReference type="Google" id="ProtNLM"/>
    </source>
</evidence>
<dbReference type="Gramene" id="Mp4g14660.1">
    <property type="protein sequence ID" value="Mp4g14660.1.cds"/>
    <property type="gene ID" value="Mp4g14660"/>
</dbReference>
<dbReference type="FunFam" id="3.10.490.20:FF:000009">
    <property type="entry name" value="Dynein heavy chain 4"/>
    <property type="match status" value="1"/>
</dbReference>
<dbReference type="GO" id="GO:0051959">
    <property type="term" value="F:dynein light intermediate chain binding"/>
    <property type="evidence" value="ECO:0007669"/>
    <property type="project" value="InterPro"/>
</dbReference>
<protein>
    <recommendedName>
        <fullName evidence="27">Dynein heavy chain linker domain-containing protein</fullName>
    </recommendedName>
</protein>
<dbReference type="Gene3D" id="1.20.920.30">
    <property type="match status" value="1"/>
</dbReference>
<dbReference type="PANTHER" id="PTHR45703">
    <property type="entry name" value="DYNEIN HEAVY CHAIN"/>
    <property type="match status" value="1"/>
</dbReference>
<dbReference type="InterPro" id="IPR035706">
    <property type="entry name" value="AAA_9"/>
</dbReference>
<dbReference type="Pfam" id="PF17852">
    <property type="entry name" value="Dynein_AAA_lid"/>
    <property type="match status" value="1"/>
</dbReference>
<dbReference type="InterPro" id="IPR043157">
    <property type="entry name" value="Dynein_AAA1S"/>
</dbReference>
<dbReference type="InterPro" id="IPR024317">
    <property type="entry name" value="Dynein_heavy_chain_D4_dom"/>
</dbReference>
<dbReference type="FunFam" id="1.20.920.20:FF:000001">
    <property type="entry name" value="dynein heavy chain 2, axonemal"/>
    <property type="match status" value="1"/>
</dbReference>
<dbReference type="Gene3D" id="1.20.140.100">
    <property type="entry name" value="Dynein heavy chain, N-terminal domain 2"/>
    <property type="match status" value="1"/>
</dbReference>
<feature type="domain" description="Dynein heavy chain ATP-binding dynein motor region" evidence="21">
    <location>
        <begin position="3559"/>
        <end position="3776"/>
    </location>
</feature>
<dbReference type="GO" id="GO:0007018">
    <property type="term" value="P:microtubule-based movement"/>
    <property type="evidence" value="ECO:0007669"/>
    <property type="project" value="InterPro"/>
</dbReference>
<dbReference type="Gene3D" id="3.10.490.20">
    <property type="match status" value="1"/>
</dbReference>
<name>A0A2R6WNX4_MARPO</name>
<feature type="coiled-coil region" evidence="14">
    <location>
        <begin position="1128"/>
        <end position="1158"/>
    </location>
</feature>
<dbReference type="OrthoDB" id="10335454at2759"/>
<dbReference type="GO" id="GO:0030030">
    <property type="term" value="P:cell projection organization"/>
    <property type="evidence" value="ECO:0007669"/>
    <property type="project" value="UniProtKB-KW"/>
</dbReference>
<feature type="compositionally biased region" description="Basic residues" evidence="15">
    <location>
        <begin position="206"/>
        <end position="233"/>
    </location>
</feature>
<comment type="subcellular location">
    <subcellularLocation>
        <location evidence="1">Cytoplasm</location>
        <location evidence="1">Cytoskeleton</location>
        <location evidence="1">Flagellum axoneme</location>
    </subcellularLocation>
</comment>
<keyword evidence="12" id="KW-0206">Cytoskeleton</keyword>
<dbReference type="Pfam" id="PF12774">
    <property type="entry name" value="AAA_6"/>
    <property type="match status" value="1"/>
</dbReference>
<evidence type="ECO:0000256" key="8">
    <source>
        <dbReference type="ARBA" id="ARBA00023017"/>
    </source>
</evidence>
<dbReference type="InterPro" id="IPR013602">
    <property type="entry name" value="Dynein_heavy_linker"/>
</dbReference>
<dbReference type="InterPro" id="IPR024743">
    <property type="entry name" value="Dynein_HC_stalk"/>
</dbReference>
<dbReference type="GO" id="GO:0045505">
    <property type="term" value="F:dynein intermediate chain binding"/>
    <property type="evidence" value="ECO:0007669"/>
    <property type="project" value="InterPro"/>
</dbReference>
<dbReference type="Pfam" id="PF18199">
    <property type="entry name" value="Dynein_C"/>
    <property type="match status" value="1"/>
</dbReference>
<keyword evidence="5" id="KW-0970">Cilium biogenesis/degradation</keyword>
<evidence type="ECO:0000256" key="15">
    <source>
        <dbReference type="SAM" id="MobiDB-lite"/>
    </source>
</evidence>
<feature type="coiled-coil region" evidence="14">
    <location>
        <begin position="3411"/>
        <end position="3476"/>
    </location>
</feature>
<evidence type="ECO:0000256" key="3">
    <source>
        <dbReference type="ARBA" id="ARBA00022701"/>
    </source>
</evidence>
<sequence>MATEDKQSTARRNVYFEAGLKEEGQKSSWAESRPKTPLKVYASDLDNESLWLSNSVMRTRSLESSRAVTPRSQISSQGQVQVQGQSNCSPLPLAFLFRHLSGMKSSIGEAMALAKTTASTTSSSSEFSTPTVKLHSYTKVKHRRTKNSALRAMNYPAIVASFLLQHENLTELTIPEDEEMDVSLPPLKKNPAPTLFGSRLRDPSRRYHVKKGRPGHLSRALKPRDWKHGKRSMKSGGARNSAFDHRRQKQLLKSRSARILKKWDVQTALGPLLQQGDQSRLSDLKAPIVAESLSYCWDGTWRWKSCLVVGYDSNCGMYRALCDENIEDRWCALRSSSQQGASSGADSAAGISGDKGKNSWEFNAVSGCWERMINGDQHLPTRLVARLNLRIPPEPRAQSSNKAERDSTCQATVAIPTPSVGPLSAESPSTNPSFSWKVNSKLKSEGLLSSGGTQGIARLGQELEYNPPSSSEGSLRQGHEVSEASAFNLRNAWKPLYGVESRLGVGLSSGASEKSFSFKRLSVSGKSNAFTQPGEFHSGFSEESEGLLSWRKKERPESARCIIYDVFPLLSELAREFEHEANIMESNDITSLRKAGMNYILKGPRPVRVDGDSFALHSSSLAASSALLRPGLQAAMLLVVDSVKLVESTRFLAISVPCVSIAKAVILQINNIEESTDYIRKVVLADARDALNTALVRDEELTTMKNGSKFYIRIARWANLLTEAALAKALEGTLDAYASRFDGKQSPLYKAEGYQQITCPLFTVKLTVVGDNSLDYRTPLSKLSVFSGKLLDDVLGALLSLPFMDTKDSVQSKVERDVLRRAADDALPLCRLRVAQAVADATEAMQILQAKLSDIWTDLTFFKRSADAKAEDLIPTYQKYLNSVAMSCHIAEIACREESADNPKDKTENVGKRSSFSDHVEDYVSVVRITLRKQRELQTIFAENHGKVVGTLLRLDCDEMLMHTSSLGTDCKQMAADTLQEILRPTMKQLNQKLAADETILATSLSALSPEKFAAIESVVKSYQLDPDPIYRYLEVLKACHSALETLSLELDDEDVKAYWSLYGRTHSMLVSVRSKEKFLRDGKSIVIASIRTEQATNFITATEVIGSIVYLESLKDIKEAFDNEFLVQRKLDSLNQLRAEIERLKKKERLLNISENEECILMITPAAIRVEHLMFLWSTVADWIRNKDQWMQQRFQRLNVEHMFVMVQTFGEKLTKLVADTKSSSSQNVILSVADEVNDMLTKLPLLVRLRHPGVRRVHWIELASKTGCMAFLDAGEVLNLKSVLELPLFSSHQEIIWTVLERAAEEYNQEVCLEKMEEEMRGIVLELSPRNERGDRQMLQGSEKILELLDDQLVAAGCMLRSPFAKALEGSVRAWRDKLNMLLHLLEGLLSFQKWFEILRPIFSSSNIRQQLADESGRFAQLDHLWQQVLDTVVQRRLFLHVCESNLIFEDVPKRIKTMEGIMCSLITLLERKRSKFPRFYFLSNDELLQVLSHEQNPNELQYYLCKCFCGIHAIEFSKEGIVTGLWVEKSEYLPFFDPVHTFNRPVEEWMVAVEHEMRETVMQAILERIRELHLTPNSDEVDKGLHVMTLIPSPRSAIRRFNFAPRSLEVKPRGNTDRTSREEHFVLFSSIGQVLVVAAYVTFCSQVEKIISVEGEDPVKGLLLLSTNLSEEVEECIFAIKSSELAHRQGMYKSLILLFVYFREIINRLICGTVAGVESFEWQRSLRYYCHPNGDCQVGIMNQEHVYGCDLIDSHNRLVMTSLTEKCFLGMLYSFSLGLGCNVTGSSGVGKTETIKDCAKALGKHCTVISCSEEFDHHAIGNVLKGMASGGLWLCLTKFERLKPEVVSILTQQLLTIQQAVASKAQRYNYEGCGFQLNPRFAICTTTELKSSGGYYGYLHKTRSSFRTVSMILPDCNTIVHCLMTAEGIPNAAGVAQKLTLCFRMAAEQLSFEENHCDFGLRAMKAVVKWMSVLNSTPGEQSASLTPAVQGDIILCKTLQQYCLPRLVGDGYTVFSGLLSDLFPNLQAPTLREKLLEASIISSLVERGLSPHQPLIQKCMQLHGAMKVHRGVLIVGASGTGKTQCYSTLSDALNLMASKDILIQNQKSRYHTQGQSVNLAIVNPSAVSTSHLFGCANLKTRSWQEGIVPSILREAEERVKNRGSTWMILDGDMDSIWLEHISTMLDDNGILCLSNSKRILLPRIEHFSVLFEVESLKSVSPGTVSRCGIILMDPEDEGWKPLLLSWVQRFSSSEMKSCLEKLFDVFLAPCLKAALRYPDAPVVAAGLVTNLLSFLEAAFKQAGPSYTMESREKQCASDLQEERLKPKCEVKSNKIPAKSSIEKLGRVKQIINERQKQVRDAVNWRRLHHRKFTSSYEVFQKDSIVDEATKGGYSFEAMGTSHEASDYSGENTGKMHTSEIPIVEGSLGCLFVFGLLWSIGGHLHGSNAAEQFEKVLRDVSGLYKGEMAPLPKGSLYDYYYDMTFNTWKTWEHLLDQVHSVSGSSINVLPYSHQSLKSGLQLSYGLKHGLLYVPTVETVRTQFLAQTLFQQRRPVLLSGGMGTGKSVVSSQILHAFSASAKCQVVGVTLNSTSCGSTLYDVLRPKLAIWRRRCLMPAVHGKMVLFVDDLNISQLHVKPEAPAIQFLRFLIEQKGWYGLPMDATFTAVEGLVHLAAMSKLGSSVIPPLARLLRHFFVIHSSDYCSRSLCSVFSAALMNHCHKHSQSLEVTHNVKLICEASIDLFLRLRSKLSSLADQLPALVGLHDLFRVQRKLLLGCSQSITSVQGFFRIWAYEFTRVFCDRLRNEAHRKLVISEIYATTEEILKLGGDETRQFLASLIDEEKQPLFGVFYREEKQGTVQSWSRYEEVSCRVEWEQSMSAFLASYSMEEGSQTPIVLFPGAVSHLSRLLNILRMSEDHAVLLGYCGSGRSSLARLATYILGYTLFEVQVNGSYNLEMWTADLRYLLKTCSLKATPTVFLIILEPDANVQIQIMEDLNLIVHCGEALELLGEEEKYYIQQELHRMEEASQMSTFDSTLGSDREQYLNQCFANRLKENLRLVICTETPSNRDTSNSSTFASALITRHFSVDYYDKWTPVALQAVARVTLVKLEHVKKLPSLQLELLTKTCSMIHTTSNVIASSSPLKGSWRLVGMPSYHEMLHVFGRLLARKGQEVDSLLKRLETGLQKLQSTRVLVEDMQYDLQELLRRKEHTNSDMDQLLLSISDEQVQMDKSLEEVAHDERIAAGEAETCKKLAQDAQNQVQEVAPEVLTAIKQLSQLNKKDISELKSFTQPPPRLLTVLEALCVILKKEPKHMKHPPSSNSMESVNSYWPVARELLSQVDFVKMLLSFNKDAMENCTMEKLKPYMENPLFKPEKVRRISVACRSICIWIRAMYNYHYAKTVKMEPRIEKLKIANHNLETCKETLEEARRRLAIAEDNLKNLKARYEDASRTKDGLAKKAEDSELKLRRARRLIGRLDGECQRWRARVDDLKTKRKNVVGDAILAAGLVAYLGSFPASFRSRFISEWQTRMQNIGLAYSSDFSLVTFYSSPQDIKAWAAAGLPTDDHSLENGIIVCNTSRPMLILDPQKQVSRWICSIEDPANIVLLDINSPRILGEAQSCTLSNNLLMVENIGNQVPPGLIKKVTALLKVNPLTHTNVQPDPAKKRFLHCGCILLTYEQVFNYSDEVNVCVSLNVVDFSITFHGLCSQLLSIAAEKERLDLEEERNHLLHQRLLLNCRLQEIEDHILTLLQGVMVTILDDELLEEALSKATTLYADIQAKLERAVITEAAVELTRKRHLPVAERAAILYSCIADVSKLESVYQWTLPWFKNVYSTSMQRTTALNPVDFDTRLDYLISKITIAVYRKICCGLLTKHQFLFGLLVVFRLAQTRHDVEQEEWLFLLQGDTGTQSGCSDNPCPSWLEPTSKEWRQLSILSTFPRFEGLIEDLERKCWQEFFQSSQTCILPAPWPQRLGPFRSLLVLRCLRLDMVMDAVNQLVKSQLRLRKEDLAELSVEDACDESNPETPVTCIFQGVATPLDEIMTCAKRKNMLKRLRVFSLDQCQGPKLLDAVKEAATWGKWVVLQNCHANIPWINNSLRVVLEEVKLKPIHESFRLWLTMVPTNGRPPYLLSESVKIVVEPPKGVKCKILKILRTQQADEIYFGKRTMRIDGHVVKHPRAFFQLALFHSLVQERASFGAIGWNIAMQLDHTVFNLAKAELEKLTEGPDGDIGAASKKGLRASEKELAWERNKMDCLQHIITKVIYGGYVIDTWDEHSLNQLFKHCFSSNFNTDFRSSMRLYLPKNRGTIDDFLKHANDLPEPDDPEVMGLQKDAILSCAERDTQQLFTEALTLETGKESFLAPLNCIFETKKVVVVQCLSELRVVVSATLDESQLRAETQQTAEPVSLLLLQEVKRYNRLILVMRTSIVEALKEIETPGDMTPEIESLCSSIIAGQVPDLWLRNAYASLKSLPSWIKDFHKRMEYIKTWIKNSHPRAIWISSLFFPQALFAATLQKYARAKNIPLSTVHLDVIMIDKKEDAILEEPEEGCYITGLHLEGARWDAETRALAEAEPKHFLGSMSSMCSLFLRPRTTDLVDGAGKCDDTSKHYCCPIYTTPARNGLRPCRGCNYVGTINLPVGARSSMHWALQGVALLCSSRD</sequence>
<dbReference type="GO" id="GO:0030286">
    <property type="term" value="C:dynein complex"/>
    <property type="evidence" value="ECO:0007669"/>
    <property type="project" value="UniProtKB-KW"/>
</dbReference>
<evidence type="ECO:0000259" key="21">
    <source>
        <dbReference type="Pfam" id="PF12781"/>
    </source>
</evidence>
<dbReference type="InterPro" id="IPR042219">
    <property type="entry name" value="AAA_lid_11_sf"/>
</dbReference>
<dbReference type="InterPro" id="IPR041658">
    <property type="entry name" value="AAA_lid_11"/>
</dbReference>
<evidence type="ECO:0000256" key="1">
    <source>
        <dbReference type="ARBA" id="ARBA00004611"/>
    </source>
</evidence>
<dbReference type="GO" id="GO:0008569">
    <property type="term" value="F:minus-end-directed microtubule motor activity"/>
    <property type="evidence" value="ECO:0007669"/>
    <property type="project" value="InterPro"/>
</dbReference>
<keyword evidence="8" id="KW-0243">Dynein</keyword>
<feature type="domain" description="Dynein heavy chain AAA lid" evidence="23">
    <location>
        <begin position="4182"/>
        <end position="4337"/>
    </location>
</feature>
<evidence type="ECO:0000259" key="16">
    <source>
        <dbReference type="Pfam" id="PF03028"/>
    </source>
</evidence>
<evidence type="ECO:0000313" key="25">
    <source>
        <dbReference type="EMBL" id="PTQ35542.1"/>
    </source>
</evidence>
<organism evidence="25 26">
    <name type="scientific">Marchantia polymorpha</name>
    <name type="common">Common liverwort</name>
    <name type="synonym">Marchantia aquatica</name>
    <dbReference type="NCBI Taxonomy" id="3197"/>
    <lineage>
        <taxon>Eukaryota</taxon>
        <taxon>Viridiplantae</taxon>
        <taxon>Streptophyta</taxon>
        <taxon>Embryophyta</taxon>
        <taxon>Marchantiophyta</taxon>
        <taxon>Marchantiopsida</taxon>
        <taxon>Marchantiidae</taxon>
        <taxon>Marchantiales</taxon>
        <taxon>Marchantiaceae</taxon>
        <taxon>Marchantia</taxon>
    </lineage>
</organism>
<keyword evidence="9 14" id="KW-0175">Coiled coil</keyword>
<dbReference type="Gene3D" id="1.10.8.720">
    <property type="entry name" value="Region D6 of dynein motor"/>
    <property type="match status" value="1"/>
</dbReference>
<dbReference type="Pfam" id="PF12781">
    <property type="entry name" value="AAA_9"/>
    <property type="match status" value="1"/>
</dbReference>
<keyword evidence="26" id="KW-1185">Reference proteome</keyword>
<dbReference type="Gene3D" id="1.10.472.130">
    <property type="match status" value="1"/>
</dbReference>
<keyword evidence="3" id="KW-0493">Microtubule</keyword>
<evidence type="ECO:0000256" key="5">
    <source>
        <dbReference type="ARBA" id="ARBA00022794"/>
    </source>
</evidence>
<feature type="domain" description="Dynein heavy chain coiled coil stalk" evidence="19">
    <location>
        <begin position="3182"/>
        <end position="3528"/>
    </location>
</feature>
<feature type="domain" description="Dynein heavy chain hydrolytic ATP-binding dynein motor region" evidence="18">
    <location>
        <begin position="1750"/>
        <end position="2086"/>
    </location>
</feature>